<evidence type="ECO:0000259" key="3">
    <source>
        <dbReference type="PROSITE" id="PS50853"/>
    </source>
</evidence>
<reference evidence="4" key="1">
    <citation type="thesis" date="2020" institute="ProQuest LLC" country="789 East Eisenhower Parkway, Ann Arbor, MI, USA">
        <title>Comparative Genomics and Chromosome Evolution.</title>
        <authorList>
            <person name="Mudd A.B."/>
        </authorList>
    </citation>
    <scope>NUCLEOTIDE SEQUENCE</scope>
    <source>
        <strain evidence="4">HN-11 Male</strain>
        <tissue evidence="4">Kidney and liver</tissue>
    </source>
</reference>
<dbReference type="InterPro" id="IPR013783">
    <property type="entry name" value="Ig-like_fold"/>
</dbReference>
<evidence type="ECO:0000256" key="2">
    <source>
        <dbReference type="SAM" id="MobiDB-lite"/>
    </source>
</evidence>
<feature type="compositionally biased region" description="Basic and acidic residues" evidence="2">
    <location>
        <begin position="469"/>
        <end position="480"/>
    </location>
</feature>
<dbReference type="InterPro" id="IPR003961">
    <property type="entry name" value="FN3_dom"/>
</dbReference>
<proteinExistence type="predicted"/>
<dbReference type="InterPro" id="IPR016024">
    <property type="entry name" value="ARM-type_fold"/>
</dbReference>
<dbReference type="Gene3D" id="2.60.40.10">
    <property type="entry name" value="Immunoglobulins"/>
    <property type="match status" value="2"/>
</dbReference>
<dbReference type="PANTHER" id="PTHR46708:SF11">
    <property type="entry name" value="RECEPTOR-TYPE TYROSINE-PROTEIN PHOSPHATASE ETA-LIKE"/>
    <property type="match status" value="1"/>
</dbReference>
<dbReference type="Gene3D" id="1.25.10.10">
    <property type="entry name" value="Leucine-rich Repeat Variant"/>
    <property type="match status" value="1"/>
</dbReference>
<keyword evidence="5" id="KW-1185">Reference proteome</keyword>
<feature type="region of interest" description="Disordered" evidence="2">
    <location>
        <begin position="430"/>
        <end position="604"/>
    </location>
</feature>
<accession>A0A8J6EK96</accession>
<dbReference type="PANTHER" id="PTHR46708">
    <property type="entry name" value="TENASCIN"/>
    <property type="match status" value="1"/>
</dbReference>
<feature type="compositionally biased region" description="Polar residues" evidence="2">
    <location>
        <begin position="445"/>
        <end position="455"/>
    </location>
</feature>
<dbReference type="SMART" id="SM00060">
    <property type="entry name" value="FN3"/>
    <property type="match status" value="3"/>
</dbReference>
<dbReference type="InterPro" id="IPR036116">
    <property type="entry name" value="FN3_sf"/>
</dbReference>
<evidence type="ECO:0000256" key="1">
    <source>
        <dbReference type="ARBA" id="ARBA00022737"/>
    </source>
</evidence>
<dbReference type="SUPFAM" id="SSF48371">
    <property type="entry name" value="ARM repeat"/>
    <property type="match status" value="1"/>
</dbReference>
<protein>
    <recommendedName>
        <fullName evidence="3">Fibronectin type-III domain-containing protein</fullName>
    </recommendedName>
</protein>
<dbReference type="AlphaFoldDB" id="A0A8J6EK96"/>
<sequence length="814" mass="89194">MCQEGCERLLEHPKSDLILQKIISSLHVDEAGCGLNAAFTLGRLCDTETGRRRVLVLEEANNMVGALEAMMSGGDAGGSRNACFALTCLVTSPAGHQHVLKSRHFPGVLDTLCHLLQSEEPDSCWFAAITVKGISTFPSGVVRLRRHPTLEAILKTITASRTAGDELLQEVELTLRHLQRLPQPAPPTAKILESGSAMVAWKEYRPHSGLTVTYSLYDGDRLLYRGPSFSYVLPHCKPGHHHLKVVMETEGDRSPASASTLVTVEEPLPGCPIDFQAIGRTATRVKLSWSPPAGSSAGIKYVVYKEDVLVETTPDLTCILGGLLPSTTYTFSVSSCNSRGHSPRVSVVTRTMDRGDHAPDRLTVYVIGRSEIFITWEGPKDPVGRFFNYELSMNGKSVYLGTERSYTARRLTPSTDYTCTVCAITSEGRFESRPVTKRTARDEYSNLNKNQTGSNRHIDASPTAEVTDQSEKTPRSEPPRRSSLTKSQSLRLLMARAGKSKRDNKVPSTRTRRDSDVSWTAEPNDSPQTSQSSPPKPSTPSDVTPGQTSKNLQKESVSGKKPEPSLGRSPAAASPKIPLKTLDDNSSESCLPPDAKEPPSTLGFRPTPTAAVYCLQPESLLNTRIRTESELMGPMQPDGSVQPILLQESSRVSDKDRFSTPKKALQPVRDPIVRYRHRSRNVSSWDFTEALISGEKKLCKFSATCPLSPTEEALANLPAVSKGLARRDSLLPRGAGHLDRRRHSWSHLRSELSTLQDLRGAHTKSVESLQGQRRKGSLCGALQKDVHVLIGDSGVTFRLPPAPISLPLRVRPHH</sequence>
<dbReference type="Proteomes" id="UP000770717">
    <property type="component" value="Unassembled WGS sequence"/>
</dbReference>
<dbReference type="SUPFAM" id="SSF49265">
    <property type="entry name" value="Fibronectin type III"/>
    <property type="match status" value="2"/>
</dbReference>
<dbReference type="InterPro" id="IPR050991">
    <property type="entry name" value="ECM_Regulatory_Proteins"/>
</dbReference>
<feature type="domain" description="Fibronectin type-III" evidence="3">
    <location>
        <begin position="358"/>
        <end position="442"/>
    </location>
</feature>
<feature type="compositionally biased region" description="Basic and acidic residues" evidence="2">
    <location>
        <begin position="500"/>
        <end position="516"/>
    </location>
</feature>
<keyword evidence="1" id="KW-0677">Repeat</keyword>
<feature type="domain" description="Fibronectin type-III" evidence="3">
    <location>
        <begin position="271"/>
        <end position="355"/>
    </location>
</feature>
<dbReference type="EMBL" id="WNTK01000286">
    <property type="protein sequence ID" value="KAG9470414.1"/>
    <property type="molecule type" value="Genomic_DNA"/>
</dbReference>
<evidence type="ECO:0000313" key="4">
    <source>
        <dbReference type="EMBL" id="KAG9470414.1"/>
    </source>
</evidence>
<dbReference type="OrthoDB" id="10253954at2759"/>
<dbReference type="PROSITE" id="PS50853">
    <property type="entry name" value="FN3"/>
    <property type="match status" value="2"/>
</dbReference>
<dbReference type="Pfam" id="PF00041">
    <property type="entry name" value="fn3"/>
    <property type="match status" value="2"/>
</dbReference>
<feature type="compositionally biased region" description="Basic and acidic residues" evidence="2">
    <location>
        <begin position="430"/>
        <end position="444"/>
    </location>
</feature>
<comment type="caution">
    <text evidence="4">The sequence shown here is derived from an EMBL/GenBank/DDBJ whole genome shotgun (WGS) entry which is preliminary data.</text>
</comment>
<feature type="compositionally biased region" description="Polar residues" evidence="2">
    <location>
        <begin position="542"/>
        <end position="556"/>
    </location>
</feature>
<gene>
    <name evidence="4" type="ORF">GDO78_017823</name>
</gene>
<evidence type="ECO:0000313" key="5">
    <source>
        <dbReference type="Proteomes" id="UP000770717"/>
    </source>
</evidence>
<dbReference type="CDD" id="cd00063">
    <property type="entry name" value="FN3"/>
    <property type="match status" value="2"/>
</dbReference>
<name>A0A8J6EK96_ELECQ</name>
<organism evidence="4 5">
    <name type="scientific">Eleutherodactylus coqui</name>
    <name type="common">Puerto Rican coqui</name>
    <dbReference type="NCBI Taxonomy" id="57060"/>
    <lineage>
        <taxon>Eukaryota</taxon>
        <taxon>Metazoa</taxon>
        <taxon>Chordata</taxon>
        <taxon>Craniata</taxon>
        <taxon>Vertebrata</taxon>
        <taxon>Euteleostomi</taxon>
        <taxon>Amphibia</taxon>
        <taxon>Batrachia</taxon>
        <taxon>Anura</taxon>
        <taxon>Neobatrachia</taxon>
        <taxon>Hyloidea</taxon>
        <taxon>Eleutherodactylidae</taxon>
        <taxon>Eleutherodactylinae</taxon>
        <taxon>Eleutherodactylus</taxon>
        <taxon>Eleutherodactylus</taxon>
    </lineage>
</organism>
<dbReference type="InterPro" id="IPR011989">
    <property type="entry name" value="ARM-like"/>
</dbReference>